<keyword evidence="2" id="KW-1185">Reference proteome</keyword>
<sequence>MFKIPSTLLDTVCEHQSPEHLVLPSSFGVDVESFKGESGKIQFNKNLGYGRLDCFGTPVRTNDLSANGQSISYFINARMIGRHLDFHKKFYTKKTDHGFDFIFIQNKQHFFRVSTAGENKNNNSDSAWYFRSNFSSDEQVEHLKNFVLMSRKIWS</sequence>
<dbReference type="EMBL" id="BSXS01010589">
    <property type="protein sequence ID" value="GME98577.1"/>
    <property type="molecule type" value="Genomic_DNA"/>
</dbReference>
<accession>A0ACB5U0D8</accession>
<organism evidence="1 2">
    <name type="scientific">Ambrosiozyma monospora</name>
    <name type="common">Yeast</name>
    <name type="synonym">Endomycopsis monosporus</name>
    <dbReference type="NCBI Taxonomy" id="43982"/>
    <lineage>
        <taxon>Eukaryota</taxon>
        <taxon>Fungi</taxon>
        <taxon>Dikarya</taxon>
        <taxon>Ascomycota</taxon>
        <taxon>Saccharomycotina</taxon>
        <taxon>Pichiomycetes</taxon>
        <taxon>Pichiales</taxon>
        <taxon>Pichiaceae</taxon>
        <taxon>Ambrosiozyma</taxon>
    </lineage>
</organism>
<dbReference type="Proteomes" id="UP001165064">
    <property type="component" value="Unassembled WGS sequence"/>
</dbReference>
<comment type="caution">
    <text evidence="1">The sequence shown here is derived from an EMBL/GenBank/DDBJ whole genome shotgun (WGS) entry which is preliminary data.</text>
</comment>
<evidence type="ECO:0000313" key="2">
    <source>
        <dbReference type="Proteomes" id="UP001165064"/>
    </source>
</evidence>
<evidence type="ECO:0000313" key="1">
    <source>
        <dbReference type="EMBL" id="GME98577.1"/>
    </source>
</evidence>
<gene>
    <name evidence="1" type="ORF">Amon02_001051300</name>
</gene>
<proteinExistence type="predicted"/>
<protein>
    <submittedName>
        <fullName evidence="1">Unnamed protein product</fullName>
    </submittedName>
</protein>
<name>A0ACB5U0D8_AMBMO</name>
<reference evidence="1" key="1">
    <citation type="submission" date="2023-04" db="EMBL/GenBank/DDBJ databases">
        <title>Ambrosiozyma monospora NBRC 10751.</title>
        <authorList>
            <person name="Ichikawa N."/>
            <person name="Sato H."/>
            <person name="Tonouchi N."/>
        </authorList>
    </citation>
    <scope>NUCLEOTIDE SEQUENCE</scope>
    <source>
        <strain evidence="1">NBRC 10751</strain>
    </source>
</reference>